<feature type="chain" id="PRO_5041776734" evidence="2">
    <location>
        <begin position="22"/>
        <end position="477"/>
    </location>
</feature>
<keyword evidence="2" id="KW-1134">Transmembrane beta strand</keyword>
<name>A0AAF1KRN7_9HYPH</name>
<dbReference type="SUPFAM" id="SSF56954">
    <property type="entry name" value="Outer membrane efflux proteins (OEP)"/>
    <property type="match status" value="1"/>
</dbReference>
<sequence length="477" mass="50273">MVSIRTAAPALLLILAGCVSGPDHKPPVMPLPAKFSEGGTKSNDDVSSRKWWTDYHDTKLDGLVNIGLAQNVSILSSIEATVAYEGDVTVAGAGGLPSLTGTAAQTMSGQKGKLRTAQATQHTSSGELTASWLLDLFGQYRRAREGALDTLDAAYATVDVTRLAYLQDLVTSYITARYYQALIGVANENLKSRRETLELTKFQLQAGAASRLDVVQAEGLVNSSLSELPPNEIAFRKQVHHIATLLNVPSATVIAEMQSSTGQPVFRGSVTTGVPADLVRNRPDIRKAERQLAAATAQIGVAEAQLYPSISLSGSISPSYIKSGSTKGGLTTWSFGPTLNLPIFDGGLLRANVKIAESNARAAYLSWKSTVLSAVEDVENALSAVTRDAQTISALRAQVKSYREALQLSTASYKDGASSLLDVITAQLQVTSAQESLAAAVQTSAADYVSLNVAIGAGYVAASPDKVTPVTLASKKM</sequence>
<organism evidence="3 4">
    <name type="scientific">Rhizobium tumorigenes</name>
    <dbReference type="NCBI Taxonomy" id="2041385"/>
    <lineage>
        <taxon>Bacteria</taxon>
        <taxon>Pseudomonadati</taxon>
        <taxon>Pseudomonadota</taxon>
        <taxon>Alphaproteobacteria</taxon>
        <taxon>Hyphomicrobiales</taxon>
        <taxon>Rhizobiaceae</taxon>
        <taxon>Rhizobium/Agrobacterium group</taxon>
        <taxon>Rhizobium</taxon>
    </lineage>
</organism>
<dbReference type="PANTHER" id="PTHR30203">
    <property type="entry name" value="OUTER MEMBRANE CATION EFFLUX PROTEIN"/>
    <property type="match status" value="1"/>
</dbReference>
<dbReference type="EMBL" id="CP117255">
    <property type="protein sequence ID" value="WFR94735.1"/>
    <property type="molecule type" value="Genomic_DNA"/>
</dbReference>
<keyword evidence="2" id="KW-0732">Signal</keyword>
<evidence type="ECO:0000256" key="2">
    <source>
        <dbReference type="RuleBase" id="RU362097"/>
    </source>
</evidence>
<keyword evidence="4" id="KW-1185">Reference proteome</keyword>
<dbReference type="PANTHER" id="PTHR30203:SF32">
    <property type="entry name" value="CATION EFFLUX SYSTEM PROTEIN CUSC"/>
    <property type="match status" value="1"/>
</dbReference>
<proteinExistence type="inferred from homology"/>
<evidence type="ECO:0000256" key="1">
    <source>
        <dbReference type="ARBA" id="ARBA00007613"/>
    </source>
</evidence>
<comment type="similarity">
    <text evidence="1 2">Belongs to the outer membrane factor (OMF) (TC 1.B.17) family.</text>
</comment>
<reference evidence="3 4" key="1">
    <citation type="journal article" date="2018" name="Sci. Rep.">
        <title>Rhizobium tumorigenes sp. nov., a novel plant tumorigenic bacterium isolated from cane gall tumors on thornless blackberry.</title>
        <authorList>
            <person name="Kuzmanovi N."/>
            <person name="Smalla K."/>
            <person name="Gronow S."/>
            <person name="PuBawska J."/>
        </authorList>
    </citation>
    <scope>NUCLEOTIDE SEQUENCE [LARGE SCALE GENOMIC DNA]</scope>
    <source>
        <strain evidence="3 4">1078</strain>
    </source>
</reference>
<evidence type="ECO:0000313" key="3">
    <source>
        <dbReference type="EMBL" id="WFR94735.1"/>
    </source>
</evidence>
<dbReference type="Proteomes" id="UP000249499">
    <property type="component" value="Chromosome"/>
</dbReference>
<protein>
    <submittedName>
        <fullName evidence="3">Efflux transporter outer membrane subunit</fullName>
    </submittedName>
</protein>
<dbReference type="Pfam" id="PF02321">
    <property type="entry name" value="OEP"/>
    <property type="match status" value="2"/>
</dbReference>
<feature type="signal peptide" evidence="2">
    <location>
        <begin position="1"/>
        <end position="21"/>
    </location>
</feature>
<dbReference type="InterPro" id="IPR003423">
    <property type="entry name" value="OMP_efflux"/>
</dbReference>
<dbReference type="RefSeq" id="WP_111220909.1">
    <property type="nucleotide sequence ID" value="NZ_CP117255.1"/>
</dbReference>
<dbReference type="KEGG" id="rtu:PR017_13050"/>
<comment type="subcellular location">
    <subcellularLocation>
        <location evidence="2">Cell membrane</location>
        <topology evidence="2">Lipid-anchor</topology>
    </subcellularLocation>
</comment>
<dbReference type="NCBIfam" id="TIGR01845">
    <property type="entry name" value="outer_NodT"/>
    <property type="match status" value="1"/>
</dbReference>
<keyword evidence="2" id="KW-0812">Transmembrane</keyword>
<reference evidence="4" key="2">
    <citation type="journal article" date="2023" name="MicrobiologyOpen">
        <title>Genomics of the tumorigenes clade of the family Rhizobiaceae and description of Rhizobium rhododendri sp. nov.</title>
        <authorList>
            <person name="Kuzmanovic N."/>
            <person name="diCenzo G.C."/>
            <person name="Bunk B."/>
            <person name="Sproeer C."/>
            <person name="Fruehling A."/>
            <person name="Neumann-Schaal M."/>
            <person name="Overmann J."/>
            <person name="Smalla K."/>
        </authorList>
    </citation>
    <scope>NUCLEOTIDE SEQUENCE [LARGE SCALE GENOMIC DNA]</scope>
    <source>
        <strain evidence="4">1078</strain>
    </source>
</reference>
<evidence type="ECO:0000313" key="4">
    <source>
        <dbReference type="Proteomes" id="UP000249499"/>
    </source>
</evidence>
<dbReference type="Gene3D" id="1.20.1600.10">
    <property type="entry name" value="Outer membrane efflux proteins (OEP)"/>
    <property type="match status" value="1"/>
</dbReference>
<keyword evidence="2" id="KW-0449">Lipoprotein</keyword>
<dbReference type="GO" id="GO:0005886">
    <property type="term" value="C:plasma membrane"/>
    <property type="evidence" value="ECO:0007669"/>
    <property type="project" value="UniProtKB-SubCell"/>
</dbReference>
<dbReference type="Gene3D" id="2.20.200.10">
    <property type="entry name" value="Outer membrane efflux proteins (OEP)"/>
    <property type="match status" value="1"/>
</dbReference>
<dbReference type="PROSITE" id="PS51257">
    <property type="entry name" value="PROKAR_LIPOPROTEIN"/>
    <property type="match status" value="1"/>
</dbReference>
<gene>
    <name evidence="3" type="ORF">PR017_13050</name>
</gene>
<dbReference type="AlphaFoldDB" id="A0AAF1KRN7"/>
<keyword evidence="2" id="KW-0472">Membrane</keyword>
<dbReference type="GO" id="GO:0015562">
    <property type="term" value="F:efflux transmembrane transporter activity"/>
    <property type="evidence" value="ECO:0007669"/>
    <property type="project" value="InterPro"/>
</dbReference>
<dbReference type="InterPro" id="IPR010131">
    <property type="entry name" value="MdtP/NodT-like"/>
</dbReference>
<keyword evidence="2" id="KW-0564">Palmitate</keyword>
<accession>A0AAF1KRN7</accession>